<feature type="binding site" evidence="4">
    <location>
        <position position="307"/>
    </location>
    <ligand>
        <name>substrate</name>
    </ligand>
</feature>
<reference evidence="6" key="1">
    <citation type="submission" date="2022-12" db="EMBL/GenBank/DDBJ databases">
        <title>Reference genome sequencing for broad-spectrum identification of bacterial and archaeal isolates by mass spectrometry.</title>
        <authorList>
            <person name="Sekiguchi Y."/>
            <person name="Tourlousse D.M."/>
        </authorList>
    </citation>
    <scope>NUCLEOTIDE SEQUENCE</scope>
    <source>
        <strain evidence="6">TSL-P1</strain>
    </source>
</reference>
<evidence type="ECO:0000256" key="4">
    <source>
        <dbReference type="HAMAP-Rule" id="MF_01281"/>
    </source>
</evidence>
<organism evidence="6 7">
    <name type="scientific">Thermodesulfovibrio yellowstonii</name>
    <dbReference type="NCBI Taxonomy" id="28262"/>
    <lineage>
        <taxon>Bacteria</taxon>
        <taxon>Pseudomonadati</taxon>
        <taxon>Nitrospirota</taxon>
        <taxon>Thermodesulfovibrionia</taxon>
        <taxon>Thermodesulfovibrionales</taxon>
        <taxon>Thermodesulfovibrionaceae</taxon>
        <taxon>Thermodesulfovibrio</taxon>
    </lineage>
</organism>
<evidence type="ECO:0000313" key="6">
    <source>
        <dbReference type="EMBL" id="GLI53770.1"/>
    </source>
</evidence>
<comment type="catalytic activity">
    <reaction evidence="4">
        <text>S-adenosyl-L-homocysteine + H2O + H(+) = S-inosyl-L-homocysteine + NH4(+)</text>
        <dbReference type="Rhea" id="RHEA:20716"/>
        <dbReference type="ChEBI" id="CHEBI:15377"/>
        <dbReference type="ChEBI" id="CHEBI:15378"/>
        <dbReference type="ChEBI" id="CHEBI:28938"/>
        <dbReference type="ChEBI" id="CHEBI:57856"/>
        <dbReference type="ChEBI" id="CHEBI:57985"/>
        <dbReference type="EC" id="3.5.4.28"/>
    </reaction>
</comment>
<evidence type="ECO:0000256" key="2">
    <source>
        <dbReference type="ARBA" id="ARBA00022801"/>
    </source>
</evidence>
<dbReference type="GO" id="GO:0046872">
    <property type="term" value="F:metal ion binding"/>
    <property type="evidence" value="ECO:0007669"/>
    <property type="project" value="UniProtKB-KW"/>
</dbReference>
<comment type="catalytic activity">
    <reaction evidence="4">
        <text>S-methyl-5'-thioadenosine + H2O + H(+) = S-methyl-5'-thioinosine + NH4(+)</text>
        <dbReference type="Rhea" id="RHEA:25025"/>
        <dbReference type="ChEBI" id="CHEBI:15377"/>
        <dbReference type="ChEBI" id="CHEBI:15378"/>
        <dbReference type="ChEBI" id="CHEBI:17509"/>
        <dbReference type="ChEBI" id="CHEBI:28938"/>
        <dbReference type="ChEBI" id="CHEBI:48595"/>
        <dbReference type="EC" id="3.5.4.31"/>
    </reaction>
</comment>
<feature type="binding site" evidence="4">
    <location>
        <position position="192"/>
    </location>
    <ligand>
        <name>substrate</name>
    </ligand>
</feature>
<dbReference type="SUPFAM" id="SSF51338">
    <property type="entry name" value="Composite domain of metallo-dependent hydrolases"/>
    <property type="match status" value="1"/>
</dbReference>
<sequence length="438" mass="48677">MGKTFIVRAQYLLTMNKKDEVIENGAVVVEDGRIKDVGEFIEILKKYKDPSIPVYGNSYSALMPGFINTHTHAAMVLFRGIADDLPLKQWLTEHIWPKEAKFLSPEFVYDGTSLACLEMLKSGTTTFNDMYFFTEAIAQAAKKLGIRAVVGQGVLDFPTASGKGADDYLAKAKEFIEKYKSDELILPAVAPHAIYTCSRETLLKSKELALKNNVPIHIHLSETFHEVEECLKNNGKRPVKYLKNIGFLEGRITAAHSVWLDDEEIDIMAERNIGVSHCIESNLKLSSGIAPVAKMIKKGVKVSMGTDGAASNNNLDLLEEISIAAKVQKGITADPTVLDVKTCMKMLTIWAAESLGVEKEIGSIETGKRADLVLMNLRKPHLQPVYDIYSTIIYSAKASDIEDVFVNGIPVILNGRHQFIDEDELIDKAIWWAERIKS</sequence>
<feature type="binding site" evidence="4">
    <location>
        <position position="72"/>
    </location>
    <ligand>
        <name>Zn(2+)</name>
        <dbReference type="ChEBI" id="CHEBI:29105"/>
    </ligand>
</feature>
<dbReference type="EC" id="3.5.4.28" evidence="4"/>
<keyword evidence="1 4" id="KW-0479">Metal-binding</keyword>
<feature type="binding site" evidence="4">
    <location>
        <position position="307"/>
    </location>
    <ligand>
        <name>Zn(2+)</name>
        <dbReference type="ChEBI" id="CHEBI:29105"/>
    </ligand>
</feature>
<dbReference type="InterPro" id="IPR006680">
    <property type="entry name" value="Amidohydro-rel"/>
</dbReference>
<protein>
    <recommendedName>
        <fullName evidence="4">5-methylthioadenosine/S-adenosylhomocysteine deaminase</fullName>
        <shortName evidence="4">MTA/SAH deaminase</shortName>
        <ecNumber evidence="4">3.5.4.28</ecNumber>
        <ecNumber evidence="4">3.5.4.31</ecNumber>
    </recommendedName>
</protein>
<keyword evidence="2 4" id="KW-0378">Hydrolase</keyword>
<feature type="binding site" evidence="4">
    <location>
        <position position="219"/>
    </location>
    <ligand>
        <name>Zn(2+)</name>
        <dbReference type="ChEBI" id="CHEBI:29105"/>
    </ligand>
</feature>
<evidence type="ECO:0000256" key="3">
    <source>
        <dbReference type="ARBA" id="ARBA00022833"/>
    </source>
</evidence>
<comment type="caution">
    <text evidence="4">Lacks conserved residue(s) required for the propagation of feature annotation.</text>
</comment>
<dbReference type="InterPro" id="IPR032466">
    <property type="entry name" value="Metal_Hydrolase"/>
</dbReference>
<name>A0A9W6GGK9_9BACT</name>
<proteinExistence type="inferred from homology"/>
<feature type="binding site" evidence="4">
    <location>
        <position position="70"/>
    </location>
    <ligand>
        <name>Zn(2+)</name>
        <dbReference type="ChEBI" id="CHEBI:29105"/>
    </ligand>
</feature>
<feature type="domain" description="Amidohydrolase-related" evidence="5">
    <location>
        <begin position="62"/>
        <end position="408"/>
    </location>
</feature>
<evidence type="ECO:0000259" key="5">
    <source>
        <dbReference type="Pfam" id="PF01979"/>
    </source>
</evidence>
<dbReference type="InterPro" id="IPR023512">
    <property type="entry name" value="Deaminase_MtaD/DadD"/>
</dbReference>
<keyword evidence="7" id="KW-1185">Reference proteome</keyword>
<dbReference type="Proteomes" id="UP001144297">
    <property type="component" value="Unassembled WGS sequence"/>
</dbReference>
<feature type="binding site" evidence="4">
    <location>
        <position position="99"/>
    </location>
    <ligand>
        <name>substrate</name>
    </ligand>
</feature>
<dbReference type="EC" id="3.5.4.31" evidence="4"/>
<accession>A0A9W6GGK9</accession>
<evidence type="ECO:0000256" key="1">
    <source>
        <dbReference type="ARBA" id="ARBA00022723"/>
    </source>
</evidence>
<feature type="binding site" evidence="4">
    <location>
        <position position="222"/>
    </location>
    <ligand>
        <name>substrate</name>
    </ligand>
</feature>
<keyword evidence="3 4" id="KW-0862">Zinc</keyword>
<dbReference type="PANTHER" id="PTHR43794:SF11">
    <property type="entry name" value="AMIDOHYDROLASE-RELATED DOMAIN-CONTAINING PROTEIN"/>
    <property type="match status" value="1"/>
</dbReference>
<dbReference type="EMBL" id="BSDX01000001">
    <property type="protein sequence ID" value="GLI53770.1"/>
    <property type="molecule type" value="Genomic_DNA"/>
</dbReference>
<dbReference type="FunFam" id="3.20.20.140:FF:000014">
    <property type="entry name" value="5-methylthioadenosine/S-adenosylhomocysteine deaminase"/>
    <property type="match status" value="1"/>
</dbReference>
<comment type="cofactor">
    <cofactor evidence="4">
        <name>Zn(2+)</name>
        <dbReference type="ChEBI" id="CHEBI:29105"/>
    </cofactor>
    <text evidence="4">Binds 1 zinc ion per subunit.</text>
</comment>
<dbReference type="InterPro" id="IPR050287">
    <property type="entry name" value="MTA/SAH_deaminase"/>
</dbReference>
<comment type="caution">
    <text evidence="6">The sequence shown here is derived from an EMBL/GenBank/DDBJ whole genome shotgun (WGS) entry which is preliminary data.</text>
</comment>
<evidence type="ECO:0000313" key="7">
    <source>
        <dbReference type="Proteomes" id="UP001144297"/>
    </source>
</evidence>
<dbReference type="Pfam" id="PF01979">
    <property type="entry name" value="Amidohydro_1"/>
    <property type="match status" value="1"/>
</dbReference>
<dbReference type="GO" id="GO:0050270">
    <property type="term" value="F:S-adenosylhomocysteine deaminase activity"/>
    <property type="evidence" value="ECO:0007669"/>
    <property type="project" value="UniProtKB-UniRule"/>
</dbReference>
<gene>
    <name evidence="4 6" type="primary">mtaD</name>
    <name evidence="6" type="ORF">TISLANDTSLP1_14630</name>
</gene>
<dbReference type="GO" id="GO:0090614">
    <property type="term" value="F:5'-methylthioadenosine deaminase activity"/>
    <property type="evidence" value="ECO:0007669"/>
    <property type="project" value="UniProtKB-UniRule"/>
</dbReference>
<dbReference type="InterPro" id="IPR011059">
    <property type="entry name" value="Metal-dep_hydrolase_composite"/>
</dbReference>
<comment type="function">
    <text evidence="4">Catalyzes the deamination of 5-methylthioadenosine and S-adenosyl-L-homocysteine into 5-methylthioinosine and S-inosyl-L-homocysteine, respectively. Is also able to deaminate adenosine.</text>
</comment>
<dbReference type="PANTHER" id="PTHR43794">
    <property type="entry name" value="AMINOHYDROLASE SSNA-RELATED"/>
    <property type="match status" value="1"/>
</dbReference>
<comment type="similarity">
    <text evidence="4">Belongs to the metallo-dependent hydrolases superfamily. MTA/SAH deaminase family.</text>
</comment>
<dbReference type="HAMAP" id="MF_01281">
    <property type="entry name" value="MTA_SAH_deamin"/>
    <property type="match status" value="1"/>
</dbReference>
<dbReference type="SUPFAM" id="SSF51556">
    <property type="entry name" value="Metallo-dependent hydrolases"/>
    <property type="match status" value="1"/>
</dbReference>
<dbReference type="AlphaFoldDB" id="A0A9W6GGK9"/>
<dbReference type="Gene3D" id="3.20.20.140">
    <property type="entry name" value="Metal-dependent hydrolases"/>
    <property type="match status" value="1"/>
</dbReference>
<dbReference type="Gene3D" id="2.30.40.10">
    <property type="entry name" value="Urease, subunit C, domain 1"/>
    <property type="match status" value="1"/>
</dbReference>
<dbReference type="CDD" id="cd01298">
    <property type="entry name" value="ATZ_TRZ_like"/>
    <property type="match status" value="1"/>
</dbReference>